<evidence type="ECO:0000313" key="1">
    <source>
        <dbReference type="EMBL" id="CAF1478750.1"/>
    </source>
</evidence>
<evidence type="ECO:0008006" key="4">
    <source>
        <dbReference type="Google" id="ProtNLM"/>
    </source>
</evidence>
<reference evidence="1" key="1">
    <citation type="submission" date="2021-02" db="EMBL/GenBank/DDBJ databases">
        <authorList>
            <person name="Nowell W R."/>
        </authorList>
    </citation>
    <scope>NUCLEOTIDE SEQUENCE</scope>
</reference>
<dbReference type="AlphaFoldDB" id="A0A815RS18"/>
<dbReference type="EMBL" id="CAJOBB010005456">
    <property type="protein sequence ID" value="CAF4129045.1"/>
    <property type="molecule type" value="Genomic_DNA"/>
</dbReference>
<dbReference type="EMBL" id="CAJNOE010002334">
    <property type="protein sequence ID" value="CAF1478750.1"/>
    <property type="molecule type" value="Genomic_DNA"/>
</dbReference>
<dbReference type="Proteomes" id="UP000663868">
    <property type="component" value="Unassembled WGS sequence"/>
</dbReference>
<organism evidence="1 3">
    <name type="scientific">Adineta steineri</name>
    <dbReference type="NCBI Taxonomy" id="433720"/>
    <lineage>
        <taxon>Eukaryota</taxon>
        <taxon>Metazoa</taxon>
        <taxon>Spiralia</taxon>
        <taxon>Gnathifera</taxon>
        <taxon>Rotifera</taxon>
        <taxon>Eurotatoria</taxon>
        <taxon>Bdelloidea</taxon>
        <taxon>Adinetida</taxon>
        <taxon>Adinetidae</taxon>
        <taxon>Adineta</taxon>
    </lineage>
</organism>
<dbReference type="SUPFAM" id="SSF56399">
    <property type="entry name" value="ADP-ribosylation"/>
    <property type="match status" value="1"/>
</dbReference>
<gene>
    <name evidence="1" type="ORF">IZO911_LOCUS43869</name>
    <name evidence="2" type="ORF">KXQ929_LOCUS36076</name>
</gene>
<protein>
    <recommendedName>
        <fullName evidence="4">NAD(+)--protein-arginine ADP-ribosyltransferase</fullName>
    </recommendedName>
</protein>
<dbReference type="Proteomes" id="UP000663860">
    <property type="component" value="Unassembled WGS sequence"/>
</dbReference>
<sequence length="186" mass="20920">MGIGNLITVYTMETEIYGSLQNEADSLSTLIYFHLSELQDRAFQGESYRGAKMTEDDIKAYKWAIKREGYVLETRTFQSSSILISVAQGFVQGKKNDNDQHDSRLSVLLTLVFPQKCPTAITLTEPETLPFLSEFAHEKEVLILPFTLFSVKEIKIDSQNGQHHITLINVPTPKTSLSDAAKCIET</sequence>
<dbReference type="Gene3D" id="3.90.176.10">
    <property type="entry name" value="Toxin ADP-ribosyltransferase, Chain A, domain 1"/>
    <property type="match status" value="1"/>
</dbReference>
<name>A0A815RS18_9BILA</name>
<evidence type="ECO:0000313" key="3">
    <source>
        <dbReference type="Proteomes" id="UP000663860"/>
    </source>
</evidence>
<comment type="caution">
    <text evidence="1">The sequence shown here is derived from an EMBL/GenBank/DDBJ whole genome shotgun (WGS) entry which is preliminary data.</text>
</comment>
<proteinExistence type="predicted"/>
<evidence type="ECO:0000313" key="2">
    <source>
        <dbReference type="EMBL" id="CAF4129045.1"/>
    </source>
</evidence>
<accession>A0A815RS18</accession>